<dbReference type="Gene3D" id="2.40.160.60">
    <property type="entry name" value="Outer membrane protein transport protein (OMPP1/FadL/TodX)"/>
    <property type="match status" value="1"/>
</dbReference>
<dbReference type="OrthoDB" id="338933at2"/>
<reference evidence="2" key="1">
    <citation type="journal article" date="2019" name="PLoS Negl. Trop. Dis.">
        <title>Revisiting the worldwide diversity of Leptospira species in the environment.</title>
        <authorList>
            <person name="Vincent A.T."/>
            <person name="Schiettekatte O."/>
            <person name="Bourhy P."/>
            <person name="Veyrier F.J."/>
            <person name="Picardeau M."/>
        </authorList>
    </citation>
    <scope>NUCLEOTIDE SEQUENCE [LARGE SCALE GENOMIC DNA]</scope>
    <source>
        <strain evidence="2">201702476</strain>
    </source>
</reference>
<dbReference type="SUPFAM" id="SSF56935">
    <property type="entry name" value="Porins"/>
    <property type="match status" value="1"/>
</dbReference>
<keyword evidence="3" id="KW-1185">Reference proteome</keyword>
<organism evidence="2 3">
    <name type="scientific">Leptospira ognonensis</name>
    <dbReference type="NCBI Taxonomy" id="2484945"/>
    <lineage>
        <taxon>Bacteria</taxon>
        <taxon>Pseudomonadati</taxon>
        <taxon>Spirochaetota</taxon>
        <taxon>Spirochaetia</taxon>
        <taxon>Leptospirales</taxon>
        <taxon>Leptospiraceae</taxon>
        <taxon>Leptospira</taxon>
    </lineage>
</organism>
<evidence type="ECO:0000313" key="3">
    <source>
        <dbReference type="Proteomes" id="UP000297693"/>
    </source>
</evidence>
<dbReference type="AlphaFoldDB" id="A0A4R9JWT3"/>
<name>A0A4R9JWT3_9LEPT</name>
<protein>
    <submittedName>
        <fullName evidence="2">Uncharacterized protein</fullName>
    </submittedName>
</protein>
<feature type="signal peptide" evidence="1">
    <location>
        <begin position="1"/>
        <end position="28"/>
    </location>
</feature>
<gene>
    <name evidence="2" type="ORF">EHQ58_14555</name>
</gene>
<keyword evidence="1" id="KW-0732">Signal</keyword>
<dbReference type="RefSeq" id="WP_135624616.1">
    <property type="nucleotide sequence ID" value="NZ_RQGD01000035.1"/>
</dbReference>
<comment type="caution">
    <text evidence="2">The sequence shown here is derived from an EMBL/GenBank/DDBJ whole genome shotgun (WGS) entry which is preliminary data.</text>
</comment>
<sequence>MIRFSKFLFLLFLLPTHLFSQFAGYSQAESGSYNAALFSNGAGLRDPMANLSGNPAFLVSHGKNLAEAGGMGISAEKALGPVIFNGGGFYRITESFGVGVRFKPVYTRFFPSDERLINYTGQTVLSYKFNDSIFLGAGLGPSVSTRPGGYSTYSLNAFASIGILFEKISLGMVAESPGTNQFSQYLGTDTLKERYPEKISLGIQYDLNQSFFIYGEMVRTFWEHAMFSQNGLEEKPPFPVSSSYSGTFGTGYHILPSLDFLMALSKFYNATSNGALDPVYGLSAGIKSEILPSVFGAGVLGSLYLQRTGIRKTLESYEPETRLGFQIQTQFEIAKSDINSSGI</sequence>
<proteinExistence type="predicted"/>
<feature type="chain" id="PRO_5020620985" evidence="1">
    <location>
        <begin position="29"/>
        <end position="343"/>
    </location>
</feature>
<accession>A0A4R9JWT3</accession>
<dbReference type="Proteomes" id="UP000297693">
    <property type="component" value="Unassembled WGS sequence"/>
</dbReference>
<evidence type="ECO:0000256" key="1">
    <source>
        <dbReference type="SAM" id="SignalP"/>
    </source>
</evidence>
<evidence type="ECO:0000313" key="2">
    <source>
        <dbReference type="EMBL" id="TGL57494.1"/>
    </source>
</evidence>
<dbReference type="EMBL" id="RQGD01000035">
    <property type="protein sequence ID" value="TGL57494.1"/>
    <property type="molecule type" value="Genomic_DNA"/>
</dbReference>